<keyword evidence="2" id="KW-1185">Reference proteome</keyword>
<dbReference type="EMBL" id="JBDFQZ010000001">
    <property type="protein sequence ID" value="KAK9756100.1"/>
    <property type="molecule type" value="Genomic_DNA"/>
</dbReference>
<protein>
    <submittedName>
        <fullName evidence="1">Uncharacterized protein</fullName>
    </submittedName>
</protein>
<dbReference type="AlphaFoldDB" id="A0AAW1NDE0"/>
<gene>
    <name evidence="1" type="ORF">RND81_01G073300</name>
</gene>
<accession>A0AAW1NDE0</accession>
<dbReference type="Proteomes" id="UP001443914">
    <property type="component" value="Unassembled WGS sequence"/>
</dbReference>
<proteinExistence type="predicted"/>
<sequence length="102" mass="11754">MPRTEAKLFWVDTHQVTYSTPIDGGKRPLSTTHSLSQHRILLVILEPPLTHTFNPCIHTKTTILRSDQSPDVSKKMTKPKTITFEAVVSEFVILRICYFRFI</sequence>
<evidence type="ECO:0000313" key="1">
    <source>
        <dbReference type="EMBL" id="KAK9756100.1"/>
    </source>
</evidence>
<name>A0AAW1NDE0_SAPOF</name>
<comment type="caution">
    <text evidence="1">The sequence shown here is derived from an EMBL/GenBank/DDBJ whole genome shotgun (WGS) entry which is preliminary data.</text>
</comment>
<evidence type="ECO:0000313" key="2">
    <source>
        <dbReference type="Proteomes" id="UP001443914"/>
    </source>
</evidence>
<reference evidence="1" key="1">
    <citation type="submission" date="2024-03" db="EMBL/GenBank/DDBJ databases">
        <title>WGS assembly of Saponaria officinalis var. Norfolk2.</title>
        <authorList>
            <person name="Jenkins J."/>
            <person name="Shu S."/>
            <person name="Grimwood J."/>
            <person name="Barry K."/>
            <person name="Goodstein D."/>
            <person name="Schmutz J."/>
            <person name="Leebens-Mack J."/>
            <person name="Osbourn A."/>
        </authorList>
    </citation>
    <scope>NUCLEOTIDE SEQUENCE [LARGE SCALE GENOMIC DNA]</scope>
    <source>
        <strain evidence="1">JIC</strain>
    </source>
</reference>
<organism evidence="1 2">
    <name type="scientific">Saponaria officinalis</name>
    <name type="common">Common soapwort</name>
    <name type="synonym">Lychnis saponaria</name>
    <dbReference type="NCBI Taxonomy" id="3572"/>
    <lineage>
        <taxon>Eukaryota</taxon>
        <taxon>Viridiplantae</taxon>
        <taxon>Streptophyta</taxon>
        <taxon>Embryophyta</taxon>
        <taxon>Tracheophyta</taxon>
        <taxon>Spermatophyta</taxon>
        <taxon>Magnoliopsida</taxon>
        <taxon>eudicotyledons</taxon>
        <taxon>Gunneridae</taxon>
        <taxon>Pentapetalae</taxon>
        <taxon>Caryophyllales</taxon>
        <taxon>Caryophyllaceae</taxon>
        <taxon>Caryophylleae</taxon>
        <taxon>Saponaria</taxon>
    </lineage>
</organism>